<dbReference type="AlphaFoldDB" id="A0AAN6X560"/>
<evidence type="ECO:0000313" key="2">
    <source>
        <dbReference type="Proteomes" id="UP001303160"/>
    </source>
</evidence>
<accession>A0AAN6X560</accession>
<name>A0AAN6X560_9PEZI</name>
<sequence length="108" mass="12840">MALRPDFASVRLAEDELDANEVSEQAKFHRGDGFPYDSPRYPQLPHIKQAEPEYLRFWECLLQRGFEDSIVSQISQNELRFWNENELNYVLRLLYATADDICLRRLNF</sequence>
<comment type="caution">
    <text evidence="1">The sequence shown here is derived from an EMBL/GenBank/DDBJ whole genome shotgun (WGS) entry which is preliminary data.</text>
</comment>
<protein>
    <submittedName>
        <fullName evidence="1">Uncharacterized protein</fullName>
    </submittedName>
</protein>
<keyword evidence="2" id="KW-1185">Reference proteome</keyword>
<proteinExistence type="predicted"/>
<gene>
    <name evidence="1" type="ORF">QBC40DRAFT_270378</name>
</gene>
<reference evidence="1" key="1">
    <citation type="journal article" date="2023" name="Mol. Phylogenet. Evol.">
        <title>Genome-scale phylogeny and comparative genomics of the fungal order Sordariales.</title>
        <authorList>
            <person name="Hensen N."/>
            <person name="Bonometti L."/>
            <person name="Westerberg I."/>
            <person name="Brannstrom I.O."/>
            <person name="Guillou S."/>
            <person name="Cros-Aarteil S."/>
            <person name="Calhoun S."/>
            <person name="Haridas S."/>
            <person name="Kuo A."/>
            <person name="Mondo S."/>
            <person name="Pangilinan J."/>
            <person name="Riley R."/>
            <person name="LaButti K."/>
            <person name="Andreopoulos B."/>
            <person name="Lipzen A."/>
            <person name="Chen C."/>
            <person name="Yan M."/>
            <person name="Daum C."/>
            <person name="Ng V."/>
            <person name="Clum A."/>
            <person name="Steindorff A."/>
            <person name="Ohm R.A."/>
            <person name="Martin F."/>
            <person name="Silar P."/>
            <person name="Natvig D.O."/>
            <person name="Lalanne C."/>
            <person name="Gautier V."/>
            <person name="Ament-Velasquez S.L."/>
            <person name="Kruys A."/>
            <person name="Hutchinson M.I."/>
            <person name="Powell A.J."/>
            <person name="Barry K."/>
            <person name="Miller A.N."/>
            <person name="Grigoriev I.V."/>
            <person name="Debuchy R."/>
            <person name="Gladieux P."/>
            <person name="Hiltunen Thoren M."/>
            <person name="Johannesson H."/>
        </authorList>
    </citation>
    <scope>NUCLEOTIDE SEQUENCE</scope>
    <source>
        <strain evidence="1">CBS 315.58</strain>
    </source>
</reference>
<organism evidence="1 2">
    <name type="scientific">Triangularia verruculosa</name>
    <dbReference type="NCBI Taxonomy" id="2587418"/>
    <lineage>
        <taxon>Eukaryota</taxon>
        <taxon>Fungi</taxon>
        <taxon>Dikarya</taxon>
        <taxon>Ascomycota</taxon>
        <taxon>Pezizomycotina</taxon>
        <taxon>Sordariomycetes</taxon>
        <taxon>Sordariomycetidae</taxon>
        <taxon>Sordariales</taxon>
        <taxon>Podosporaceae</taxon>
        <taxon>Triangularia</taxon>
    </lineage>
</organism>
<dbReference type="EMBL" id="MU864103">
    <property type="protein sequence ID" value="KAK4194084.1"/>
    <property type="molecule type" value="Genomic_DNA"/>
</dbReference>
<dbReference type="Proteomes" id="UP001303160">
    <property type="component" value="Unassembled WGS sequence"/>
</dbReference>
<evidence type="ECO:0000313" key="1">
    <source>
        <dbReference type="EMBL" id="KAK4194084.1"/>
    </source>
</evidence>
<reference evidence="1" key="2">
    <citation type="submission" date="2023-05" db="EMBL/GenBank/DDBJ databases">
        <authorList>
            <consortium name="Lawrence Berkeley National Laboratory"/>
            <person name="Steindorff A."/>
            <person name="Hensen N."/>
            <person name="Bonometti L."/>
            <person name="Westerberg I."/>
            <person name="Brannstrom I.O."/>
            <person name="Guillou S."/>
            <person name="Cros-Aarteil S."/>
            <person name="Calhoun S."/>
            <person name="Haridas S."/>
            <person name="Kuo A."/>
            <person name="Mondo S."/>
            <person name="Pangilinan J."/>
            <person name="Riley R."/>
            <person name="Labutti K."/>
            <person name="Andreopoulos B."/>
            <person name="Lipzen A."/>
            <person name="Chen C."/>
            <person name="Yanf M."/>
            <person name="Daum C."/>
            <person name="Ng V."/>
            <person name="Clum A."/>
            <person name="Ohm R."/>
            <person name="Martin F."/>
            <person name="Silar P."/>
            <person name="Natvig D."/>
            <person name="Lalanne C."/>
            <person name="Gautier V."/>
            <person name="Ament-Velasquez S.L."/>
            <person name="Kruys A."/>
            <person name="Hutchinson M.I."/>
            <person name="Powell A.J."/>
            <person name="Barry K."/>
            <person name="Miller A.N."/>
            <person name="Grigoriev I.V."/>
            <person name="Debuchy R."/>
            <person name="Gladieux P."/>
            <person name="Thoren M.H."/>
            <person name="Johannesson H."/>
        </authorList>
    </citation>
    <scope>NUCLEOTIDE SEQUENCE</scope>
    <source>
        <strain evidence="1">CBS 315.58</strain>
    </source>
</reference>